<keyword evidence="6" id="KW-1278">Translocase</keyword>
<dbReference type="InterPro" id="IPR027417">
    <property type="entry name" value="P-loop_NTPase"/>
</dbReference>
<accession>A0A4R4UCN1</accession>
<dbReference type="InterPro" id="IPR003439">
    <property type="entry name" value="ABC_transporter-like_ATP-bd"/>
</dbReference>
<feature type="domain" description="Mop" evidence="10">
    <location>
        <begin position="289"/>
        <end position="355"/>
    </location>
</feature>
<dbReference type="GO" id="GO:0016887">
    <property type="term" value="F:ATP hydrolysis activity"/>
    <property type="evidence" value="ECO:0007669"/>
    <property type="project" value="InterPro"/>
</dbReference>
<dbReference type="SUPFAM" id="SSF52540">
    <property type="entry name" value="P-loop containing nucleoside triphosphate hydrolases"/>
    <property type="match status" value="1"/>
</dbReference>
<dbReference type="AlphaFoldDB" id="A0A4R4UCN1"/>
<dbReference type="InterPro" id="IPR050334">
    <property type="entry name" value="Molybdenum_import_ModC"/>
</dbReference>
<dbReference type="Proteomes" id="UP000294744">
    <property type="component" value="Unassembled WGS sequence"/>
</dbReference>
<dbReference type="GO" id="GO:0015689">
    <property type="term" value="P:molybdate ion transport"/>
    <property type="evidence" value="ECO:0007669"/>
    <property type="project" value="InterPro"/>
</dbReference>
<reference evidence="11 12" key="1">
    <citation type="submission" date="2019-03" db="EMBL/GenBank/DDBJ databases">
        <title>Draft genome sequences of novel Actinobacteria.</title>
        <authorList>
            <person name="Sahin N."/>
            <person name="Ay H."/>
            <person name="Saygin H."/>
        </authorList>
    </citation>
    <scope>NUCLEOTIDE SEQUENCE [LARGE SCALE GENOMIC DNA]</scope>
    <source>
        <strain evidence="11 12">16K404</strain>
    </source>
</reference>
<dbReference type="InterPro" id="IPR008995">
    <property type="entry name" value="Mo/tungstate-bd_C_term_dom"/>
</dbReference>
<dbReference type="PROSITE" id="PS51866">
    <property type="entry name" value="MOP"/>
    <property type="match status" value="1"/>
</dbReference>
<dbReference type="EMBL" id="SMKV01000053">
    <property type="protein sequence ID" value="TDC87616.1"/>
    <property type="molecule type" value="Genomic_DNA"/>
</dbReference>
<dbReference type="PROSITE" id="PS00211">
    <property type="entry name" value="ABC_TRANSPORTER_1"/>
    <property type="match status" value="1"/>
</dbReference>
<evidence type="ECO:0000256" key="7">
    <source>
        <dbReference type="ARBA" id="ARBA00023136"/>
    </source>
</evidence>
<evidence type="ECO:0000256" key="6">
    <source>
        <dbReference type="ARBA" id="ARBA00022967"/>
    </source>
</evidence>
<dbReference type="Gene3D" id="3.40.50.300">
    <property type="entry name" value="P-loop containing nucleotide triphosphate hydrolases"/>
    <property type="match status" value="1"/>
</dbReference>
<evidence type="ECO:0000256" key="3">
    <source>
        <dbReference type="ARBA" id="ARBA00022505"/>
    </source>
</evidence>
<dbReference type="PANTHER" id="PTHR43514:SF1">
    <property type="entry name" value="SULFATE_THIOSULFATE IMPORT ATP-BINDING PROTEIN CYSA"/>
    <property type="match status" value="1"/>
</dbReference>
<dbReference type="Pfam" id="PF00005">
    <property type="entry name" value="ABC_tran"/>
    <property type="match status" value="1"/>
</dbReference>
<evidence type="ECO:0000256" key="2">
    <source>
        <dbReference type="ARBA" id="ARBA00022475"/>
    </source>
</evidence>
<keyword evidence="2" id="KW-1003">Cell membrane</keyword>
<evidence type="ECO:0000313" key="12">
    <source>
        <dbReference type="Proteomes" id="UP000294744"/>
    </source>
</evidence>
<dbReference type="InterPro" id="IPR003593">
    <property type="entry name" value="AAA+_ATPase"/>
</dbReference>
<dbReference type="GO" id="GO:0005524">
    <property type="term" value="F:ATP binding"/>
    <property type="evidence" value="ECO:0007669"/>
    <property type="project" value="UniProtKB-KW"/>
</dbReference>
<evidence type="ECO:0000256" key="1">
    <source>
        <dbReference type="ARBA" id="ARBA00022448"/>
    </source>
</evidence>
<keyword evidence="7" id="KW-0472">Membrane</keyword>
<comment type="caution">
    <text evidence="11">The sequence shown here is derived from an EMBL/GenBank/DDBJ whole genome shotgun (WGS) entry which is preliminary data.</text>
</comment>
<feature type="domain" description="ABC transporter" evidence="9">
    <location>
        <begin position="1"/>
        <end position="237"/>
    </location>
</feature>
<name>A0A4R4UCN1_9PSEU</name>
<dbReference type="PANTHER" id="PTHR43514">
    <property type="entry name" value="ABC TRANSPORTER I FAMILY MEMBER 10"/>
    <property type="match status" value="1"/>
</dbReference>
<keyword evidence="1" id="KW-0813">Transport</keyword>
<evidence type="ECO:0000259" key="10">
    <source>
        <dbReference type="PROSITE" id="PS51866"/>
    </source>
</evidence>
<dbReference type="PROSITE" id="PS50893">
    <property type="entry name" value="ABC_TRANSPORTER_2"/>
    <property type="match status" value="1"/>
</dbReference>
<evidence type="ECO:0000256" key="5">
    <source>
        <dbReference type="ARBA" id="ARBA00022840"/>
    </source>
</evidence>
<sequence>MSGLRVDVELHRAEFSLRAGFAVAPGEVLAVLGPNGAGKSTLLSVLAGQLAPDHGVVELDGTAWLDTARRINVPTHRRGVGLLAQQALLFPHLTARDNVAFGPRAAGTSKARAWEIAVRWLTETDVAELSGRRPARLSGGQAQRVALARALAGDPRLLMLDEPLAALDVDAAPAMRGLLHQVLRRQEVPTVLVTHDVLDAVVLADRLLVLRDGRVVEQGPTSEVLSRPREAFTARLAGLNLLPGTATDGGVLIGEEIISGRVVEELEAREPAGAVFAPSAVAVHRQRPHGSPRNALPVRVAALEPRGDVVRVRATGPSNVGMAADVTPAAVAELGISAGEDVWFVIKATEVAIHPVSGGSSGA</sequence>
<keyword evidence="3 8" id="KW-0500">Molybdenum</keyword>
<proteinExistence type="predicted"/>
<keyword evidence="5 11" id="KW-0067">ATP-binding</keyword>
<evidence type="ECO:0000256" key="4">
    <source>
        <dbReference type="ARBA" id="ARBA00022741"/>
    </source>
</evidence>
<keyword evidence="12" id="KW-1185">Reference proteome</keyword>
<dbReference type="Pfam" id="PF03459">
    <property type="entry name" value="TOBE"/>
    <property type="match status" value="1"/>
</dbReference>
<evidence type="ECO:0000259" key="9">
    <source>
        <dbReference type="PROSITE" id="PS50893"/>
    </source>
</evidence>
<evidence type="ECO:0000256" key="8">
    <source>
        <dbReference type="PROSITE-ProRule" id="PRU01213"/>
    </source>
</evidence>
<organism evidence="11 12">
    <name type="scientific">Saccharopolyspora aridisoli</name>
    <dbReference type="NCBI Taxonomy" id="2530385"/>
    <lineage>
        <taxon>Bacteria</taxon>
        <taxon>Bacillati</taxon>
        <taxon>Actinomycetota</taxon>
        <taxon>Actinomycetes</taxon>
        <taxon>Pseudonocardiales</taxon>
        <taxon>Pseudonocardiaceae</taxon>
        <taxon>Saccharopolyspora</taxon>
    </lineage>
</organism>
<dbReference type="InterPro" id="IPR017871">
    <property type="entry name" value="ABC_transporter-like_CS"/>
</dbReference>
<protein>
    <submittedName>
        <fullName evidence="11">ABC transporter ATP-binding protein</fullName>
    </submittedName>
</protein>
<dbReference type="OrthoDB" id="9112331at2"/>
<dbReference type="InterPro" id="IPR004606">
    <property type="entry name" value="Mop_domain"/>
</dbReference>
<dbReference type="SUPFAM" id="SSF50331">
    <property type="entry name" value="MOP-like"/>
    <property type="match status" value="1"/>
</dbReference>
<evidence type="ECO:0000313" key="11">
    <source>
        <dbReference type="EMBL" id="TDC87616.1"/>
    </source>
</evidence>
<keyword evidence="4" id="KW-0547">Nucleotide-binding</keyword>
<dbReference type="InterPro" id="IPR005116">
    <property type="entry name" value="Transp-assoc_OB_typ1"/>
</dbReference>
<gene>
    <name evidence="11" type="ORF">E1161_25485</name>
</gene>
<dbReference type="Gene3D" id="2.40.50.100">
    <property type="match status" value="1"/>
</dbReference>
<dbReference type="SMART" id="SM00382">
    <property type="entry name" value="AAA"/>
    <property type="match status" value="1"/>
</dbReference>